<sequence>MQHSTLWQLKRIKVLNQLASFVLIEKEMVQNNVLNAKELGLIQLITSMDNLKLVGCVGSAETGTFLFPKKVLKSFKDIGNGDALML</sequence>
<evidence type="ECO:0000313" key="2">
    <source>
        <dbReference type="Proteomes" id="UP000828251"/>
    </source>
</evidence>
<evidence type="ECO:0000313" key="1">
    <source>
        <dbReference type="EMBL" id="KAH1032883.1"/>
    </source>
</evidence>
<comment type="caution">
    <text evidence="1">The sequence shown here is derived from an EMBL/GenBank/DDBJ whole genome shotgun (WGS) entry which is preliminary data.</text>
</comment>
<dbReference type="Proteomes" id="UP000828251">
    <property type="component" value="Unassembled WGS sequence"/>
</dbReference>
<dbReference type="AlphaFoldDB" id="A0A9D3UAL5"/>
<name>A0A9D3UAL5_9ROSI</name>
<reference evidence="1 2" key="1">
    <citation type="journal article" date="2021" name="Plant Biotechnol. J.">
        <title>Multi-omics assisted identification of the key and species-specific regulatory components of drought-tolerant mechanisms in Gossypium stocksii.</title>
        <authorList>
            <person name="Yu D."/>
            <person name="Ke L."/>
            <person name="Zhang D."/>
            <person name="Wu Y."/>
            <person name="Sun Y."/>
            <person name="Mei J."/>
            <person name="Sun J."/>
            <person name="Sun Y."/>
        </authorList>
    </citation>
    <scope>NUCLEOTIDE SEQUENCE [LARGE SCALE GENOMIC DNA]</scope>
    <source>
        <strain evidence="2">cv. E1</strain>
        <tissue evidence="1">Leaf</tissue>
    </source>
</reference>
<protein>
    <submittedName>
        <fullName evidence="1">Uncharacterized protein</fullName>
    </submittedName>
</protein>
<proteinExistence type="predicted"/>
<organism evidence="1 2">
    <name type="scientific">Gossypium stocksii</name>
    <dbReference type="NCBI Taxonomy" id="47602"/>
    <lineage>
        <taxon>Eukaryota</taxon>
        <taxon>Viridiplantae</taxon>
        <taxon>Streptophyta</taxon>
        <taxon>Embryophyta</taxon>
        <taxon>Tracheophyta</taxon>
        <taxon>Spermatophyta</taxon>
        <taxon>Magnoliopsida</taxon>
        <taxon>eudicotyledons</taxon>
        <taxon>Gunneridae</taxon>
        <taxon>Pentapetalae</taxon>
        <taxon>rosids</taxon>
        <taxon>malvids</taxon>
        <taxon>Malvales</taxon>
        <taxon>Malvaceae</taxon>
        <taxon>Malvoideae</taxon>
        <taxon>Gossypium</taxon>
    </lineage>
</organism>
<accession>A0A9D3UAL5</accession>
<gene>
    <name evidence="1" type="ORF">J1N35_045057</name>
</gene>
<dbReference type="EMBL" id="JAIQCV010000013">
    <property type="protein sequence ID" value="KAH1032883.1"/>
    <property type="molecule type" value="Genomic_DNA"/>
</dbReference>
<keyword evidence="2" id="KW-1185">Reference proteome</keyword>